<dbReference type="Pfam" id="PF02984">
    <property type="entry name" value="Cyclin_C"/>
    <property type="match status" value="1"/>
</dbReference>
<dbReference type="PROSITE" id="PS00292">
    <property type="entry name" value="CYCLINS"/>
    <property type="match status" value="1"/>
</dbReference>
<dbReference type="InterPro" id="IPR036915">
    <property type="entry name" value="Cyclin-like_sf"/>
</dbReference>
<evidence type="ECO:0000256" key="1">
    <source>
        <dbReference type="ARBA" id="ARBA00022618"/>
    </source>
</evidence>
<comment type="similarity">
    <text evidence="4">Belongs to the cyclin family.</text>
</comment>
<dbReference type="GO" id="GO:0016538">
    <property type="term" value="F:cyclin-dependent protein serine/threonine kinase regulator activity"/>
    <property type="evidence" value="ECO:0007669"/>
    <property type="project" value="InterPro"/>
</dbReference>
<keyword evidence="9" id="KW-1185">Reference proteome</keyword>
<dbReference type="InterPro" id="IPR039361">
    <property type="entry name" value="Cyclin"/>
</dbReference>
<dbReference type="InterPro" id="IPR048258">
    <property type="entry name" value="Cyclins_cyclin-box"/>
</dbReference>
<dbReference type="InterPro" id="IPR006671">
    <property type="entry name" value="Cyclin_N"/>
</dbReference>
<dbReference type="Proteomes" id="UP000242146">
    <property type="component" value="Unassembled WGS sequence"/>
</dbReference>
<protein>
    <submittedName>
        <fullName evidence="8">A/B/D/E cyclin</fullName>
    </submittedName>
</protein>
<evidence type="ECO:0000259" key="7">
    <source>
        <dbReference type="SMART" id="SM01332"/>
    </source>
</evidence>
<organism evidence="8 9">
    <name type="scientific">Hesseltinella vesiculosa</name>
    <dbReference type="NCBI Taxonomy" id="101127"/>
    <lineage>
        <taxon>Eukaryota</taxon>
        <taxon>Fungi</taxon>
        <taxon>Fungi incertae sedis</taxon>
        <taxon>Mucoromycota</taxon>
        <taxon>Mucoromycotina</taxon>
        <taxon>Mucoromycetes</taxon>
        <taxon>Mucorales</taxon>
        <taxon>Cunninghamellaceae</taxon>
        <taxon>Hesseltinella</taxon>
    </lineage>
</organism>
<feature type="compositionally biased region" description="Polar residues" evidence="5">
    <location>
        <begin position="12"/>
        <end position="26"/>
    </location>
</feature>
<evidence type="ECO:0000259" key="6">
    <source>
        <dbReference type="SMART" id="SM00385"/>
    </source>
</evidence>
<keyword evidence="2 4" id="KW-0195">Cyclin</keyword>
<feature type="domain" description="Cyclin C-terminal" evidence="7">
    <location>
        <begin position="394"/>
        <end position="514"/>
    </location>
</feature>
<dbReference type="FunFam" id="1.10.472.10:FF:000001">
    <property type="entry name" value="G2/mitotic-specific cyclin"/>
    <property type="match status" value="1"/>
</dbReference>
<feature type="domain" description="Cyclin-like" evidence="6">
    <location>
        <begin position="301"/>
        <end position="385"/>
    </location>
</feature>
<dbReference type="STRING" id="101127.A0A1X2GVL3"/>
<comment type="caution">
    <text evidence="8">The sequence shown here is derived from an EMBL/GenBank/DDBJ whole genome shotgun (WGS) entry which is preliminary data.</text>
</comment>
<evidence type="ECO:0000256" key="2">
    <source>
        <dbReference type="ARBA" id="ARBA00023127"/>
    </source>
</evidence>
<reference evidence="8 9" key="1">
    <citation type="submission" date="2016-07" db="EMBL/GenBank/DDBJ databases">
        <title>Pervasive Adenine N6-methylation of Active Genes in Fungi.</title>
        <authorList>
            <consortium name="DOE Joint Genome Institute"/>
            <person name="Mondo S.J."/>
            <person name="Dannebaum R.O."/>
            <person name="Kuo R.C."/>
            <person name="Labutti K."/>
            <person name="Haridas S."/>
            <person name="Kuo A."/>
            <person name="Salamov A."/>
            <person name="Ahrendt S.R."/>
            <person name="Lipzen A."/>
            <person name="Sullivan W."/>
            <person name="Andreopoulos W.B."/>
            <person name="Clum A."/>
            <person name="Lindquist E."/>
            <person name="Daum C."/>
            <person name="Ramamoorthy G.K."/>
            <person name="Gryganskyi A."/>
            <person name="Culley D."/>
            <person name="Magnuson J.K."/>
            <person name="James T.Y."/>
            <person name="O'Malley M.A."/>
            <person name="Stajich J.E."/>
            <person name="Spatafora J.W."/>
            <person name="Visel A."/>
            <person name="Grigoriev I.V."/>
        </authorList>
    </citation>
    <scope>NUCLEOTIDE SEQUENCE [LARGE SCALE GENOMIC DNA]</scope>
    <source>
        <strain evidence="8 9">NRRL 3301</strain>
    </source>
</reference>
<dbReference type="SUPFAM" id="SSF47954">
    <property type="entry name" value="Cyclin-like"/>
    <property type="match status" value="2"/>
</dbReference>
<proteinExistence type="inferred from homology"/>
<dbReference type="InterPro" id="IPR004367">
    <property type="entry name" value="Cyclin_C-dom"/>
</dbReference>
<dbReference type="Gene3D" id="1.10.472.10">
    <property type="entry name" value="Cyclin-like"/>
    <property type="match status" value="2"/>
</dbReference>
<dbReference type="Pfam" id="PF00134">
    <property type="entry name" value="Cyclin_N"/>
    <property type="match status" value="1"/>
</dbReference>
<dbReference type="InterPro" id="IPR013763">
    <property type="entry name" value="Cyclin-like_dom"/>
</dbReference>
<dbReference type="SMART" id="SM00385">
    <property type="entry name" value="CYCLIN"/>
    <property type="match status" value="2"/>
</dbReference>
<evidence type="ECO:0000313" key="8">
    <source>
        <dbReference type="EMBL" id="ORX62081.1"/>
    </source>
</evidence>
<feature type="compositionally biased region" description="Basic and acidic residues" evidence="5">
    <location>
        <begin position="27"/>
        <end position="50"/>
    </location>
</feature>
<dbReference type="GO" id="GO:0044772">
    <property type="term" value="P:mitotic cell cycle phase transition"/>
    <property type="evidence" value="ECO:0007669"/>
    <property type="project" value="InterPro"/>
</dbReference>
<evidence type="ECO:0000256" key="4">
    <source>
        <dbReference type="RuleBase" id="RU000383"/>
    </source>
</evidence>
<feature type="region of interest" description="Disordered" evidence="5">
    <location>
        <begin position="1"/>
        <end position="99"/>
    </location>
</feature>
<keyword evidence="1" id="KW-0132">Cell division</keyword>
<dbReference type="PANTHER" id="PTHR10177">
    <property type="entry name" value="CYCLINS"/>
    <property type="match status" value="1"/>
</dbReference>
<name>A0A1X2GVL3_9FUNG</name>
<sequence>MGGLRQAHPVTQDENTLSPSIKPSTKQTDKQVRQSVRLETKRTILTDKSNRQQSMLSTLKEKDLNKQQQQQHTQKIVKKSEASAKSSSQPKEKKEAVDPGIQAFFQDNKERYPENEDFILKPTPVLPIIVPDRIKAIVREKYLLHTGTKRSFQSPAQRSQQLLATLKKQKSLADASDDPASFGKENIDPNHAPALTRKISFSKLERHTSMPTTLSNDPSILDSAKKLDQEQEEKAKNKLFELAKAKDAPFLDDVRDPMLVAEYAEDIHRFLMRIEKETMPNPGYMKGQPDITWRMRNVLVDWVVEVHFLFMLLPETMYLAVNIIDRFLSNRSVSMCKLQLIGITSLFIACKFEESVTPPVAQFLFMTGNTIYEEDMLTAERYILQCLDFQLGYPNPLHFFRRITSANSVINNPHHSHVRHVAKYFMEISCVDHRFMSNSPSLIAAAALFLAMKCITDGGQWNSELVKLSGYTVYDVKPAVELLLDYLSKPMDDEGFYKKWKSKRLGSVTRFVRNWVGRFYKA</sequence>
<evidence type="ECO:0000256" key="5">
    <source>
        <dbReference type="SAM" id="MobiDB-lite"/>
    </source>
</evidence>
<evidence type="ECO:0000313" key="9">
    <source>
        <dbReference type="Proteomes" id="UP000242146"/>
    </source>
</evidence>
<accession>A0A1X2GVL3</accession>
<dbReference type="SMART" id="SM01332">
    <property type="entry name" value="Cyclin_C"/>
    <property type="match status" value="1"/>
</dbReference>
<feature type="region of interest" description="Disordered" evidence="5">
    <location>
        <begin position="168"/>
        <end position="193"/>
    </location>
</feature>
<dbReference type="EMBL" id="MCGT01000002">
    <property type="protein sequence ID" value="ORX62081.1"/>
    <property type="molecule type" value="Genomic_DNA"/>
</dbReference>
<dbReference type="OrthoDB" id="5590282at2759"/>
<dbReference type="AlphaFoldDB" id="A0A1X2GVL3"/>
<feature type="domain" description="Cyclin-like" evidence="6">
    <location>
        <begin position="398"/>
        <end position="485"/>
    </location>
</feature>
<evidence type="ECO:0000256" key="3">
    <source>
        <dbReference type="ARBA" id="ARBA00023306"/>
    </source>
</evidence>
<gene>
    <name evidence="8" type="ORF">DM01DRAFT_1331545</name>
</gene>
<keyword evidence="3" id="KW-0131">Cell cycle</keyword>
<dbReference type="GO" id="GO:0051301">
    <property type="term" value="P:cell division"/>
    <property type="evidence" value="ECO:0007669"/>
    <property type="project" value="UniProtKB-KW"/>
</dbReference>